<protein>
    <submittedName>
        <fullName evidence="1">Uncharacterized protein</fullName>
    </submittedName>
</protein>
<organism evidence="1 2">
    <name type="scientific">Puccinia sorghi</name>
    <dbReference type="NCBI Taxonomy" id="27349"/>
    <lineage>
        <taxon>Eukaryota</taxon>
        <taxon>Fungi</taxon>
        <taxon>Dikarya</taxon>
        <taxon>Basidiomycota</taxon>
        <taxon>Pucciniomycotina</taxon>
        <taxon>Pucciniomycetes</taxon>
        <taxon>Pucciniales</taxon>
        <taxon>Pucciniaceae</taxon>
        <taxon>Puccinia</taxon>
    </lineage>
</organism>
<evidence type="ECO:0000313" key="1">
    <source>
        <dbReference type="EMBL" id="KNZ57827.1"/>
    </source>
</evidence>
<name>A0A0L6VB86_9BASI</name>
<keyword evidence="2" id="KW-1185">Reference proteome</keyword>
<dbReference type="AlphaFoldDB" id="A0A0L6VB86"/>
<proteinExistence type="predicted"/>
<dbReference type="VEuPathDB" id="FungiDB:VP01_2062g1"/>
<dbReference type="EMBL" id="LAVV01006907">
    <property type="protein sequence ID" value="KNZ57827.1"/>
    <property type="molecule type" value="Genomic_DNA"/>
</dbReference>
<evidence type="ECO:0000313" key="2">
    <source>
        <dbReference type="Proteomes" id="UP000037035"/>
    </source>
</evidence>
<sequence>MLIPVQCWPSILLVCWSCYYHDPIELSECCYFQFTSLVCSTWCSLIMLHEVHKFLTCRVFQPQVGEIRRCASYERRSAGLSLYSVGSDIRRMGEFDSIYENLPSPVPAAIQISRHILVSPASLFEAPLSRPVLERLQWIKPSLEDEHESYLYFNNMVSSAFIFNKQDSY</sequence>
<reference evidence="1 2" key="1">
    <citation type="submission" date="2015-08" db="EMBL/GenBank/DDBJ databases">
        <title>Next Generation Sequencing and Analysis of the Genome of Puccinia sorghi L Schw, the Causal Agent of Maize Common Rust.</title>
        <authorList>
            <person name="Rochi L."/>
            <person name="Burguener G."/>
            <person name="Darino M."/>
            <person name="Turjanski A."/>
            <person name="Kreff E."/>
            <person name="Dieguez M.J."/>
            <person name="Sacco F."/>
        </authorList>
    </citation>
    <scope>NUCLEOTIDE SEQUENCE [LARGE SCALE GENOMIC DNA]</scope>
    <source>
        <strain evidence="1 2">RO10H11247</strain>
    </source>
</reference>
<gene>
    <name evidence="1" type="ORF">VP01_2062g1</name>
</gene>
<accession>A0A0L6VB86</accession>
<dbReference type="Proteomes" id="UP000037035">
    <property type="component" value="Unassembled WGS sequence"/>
</dbReference>
<comment type="caution">
    <text evidence="1">The sequence shown here is derived from an EMBL/GenBank/DDBJ whole genome shotgun (WGS) entry which is preliminary data.</text>
</comment>